<dbReference type="AlphaFoldDB" id="A0A7S4IXV7"/>
<evidence type="ECO:0000313" key="5">
    <source>
        <dbReference type="EMBL" id="CAE2242784.1"/>
    </source>
</evidence>
<dbReference type="SUPFAM" id="SSF49562">
    <property type="entry name" value="C2 domain (Calcium/lipid-binding domain, CaLB)"/>
    <property type="match status" value="2"/>
</dbReference>
<dbReference type="InterPro" id="IPR010734">
    <property type="entry name" value="Copine_C"/>
</dbReference>
<dbReference type="InterPro" id="IPR002035">
    <property type="entry name" value="VWF_A"/>
</dbReference>
<dbReference type="InterPro" id="IPR036465">
    <property type="entry name" value="vWFA_dom_sf"/>
</dbReference>
<comment type="similarity">
    <text evidence="1">Belongs to the copine family.</text>
</comment>
<dbReference type="PANTHER" id="PTHR10857">
    <property type="entry name" value="COPINE"/>
    <property type="match status" value="1"/>
</dbReference>
<dbReference type="SMART" id="SM00239">
    <property type="entry name" value="C2"/>
    <property type="match status" value="2"/>
</dbReference>
<name>A0A7S4IXV7_9STRA</name>
<dbReference type="InterPro" id="IPR035892">
    <property type="entry name" value="C2_domain_sf"/>
</dbReference>
<dbReference type="Gene3D" id="2.60.40.150">
    <property type="entry name" value="C2 domain"/>
    <property type="match status" value="2"/>
</dbReference>
<feature type="domain" description="C2" evidence="3">
    <location>
        <begin position="113"/>
        <end position="239"/>
    </location>
</feature>
<dbReference type="PROSITE" id="PS50234">
    <property type="entry name" value="VWFA"/>
    <property type="match status" value="1"/>
</dbReference>
<feature type="domain" description="C2" evidence="3">
    <location>
        <begin position="1"/>
        <end position="109"/>
    </location>
</feature>
<organism evidence="5">
    <name type="scientific">Odontella aurita</name>
    <dbReference type="NCBI Taxonomy" id="265563"/>
    <lineage>
        <taxon>Eukaryota</taxon>
        <taxon>Sar</taxon>
        <taxon>Stramenopiles</taxon>
        <taxon>Ochrophyta</taxon>
        <taxon>Bacillariophyta</taxon>
        <taxon>Mediophyceae</taxon>
        <taxon>Biddulphiophycidae</taxon>
        <taxon>Eupodiscales</taxon>
        <taxon>Odontellaceae</taxon>
        <taxon>Odontella</taxon>
    </lineage>
</organism>
<evidence type="ECO:0000259" key="3">
    <source>
        <dbReference type="PROSITE" id="PS50004"/>
    </source>
</evidence>
<evidence type="ECO:0008006" key="6">
    <source>
        <dbReference type="Google" id="ProtNLM"/>
    </source>
</evidence>
<dbReference type="InterPro" id="IPR037768">
    <property type="entry name" value="C2B_Copine"/>
</dbReference>
<evidence type="ECO:0000256" key="1">
    <source>
        <dbReference type="ARBA" id="ARBA00009048"/>
    </source>
</evidence>
<keyword evidence="2" id="KW-0677">Repeat</keyword>
<dbReference type="PROSITE" id="PS50004">
    <property type="entry name" value="C2"/>
    <property type="match status" value="2"/>
</dbReference>
<dbReference type="Gene3D" id="3.40.50.410">
    <property type="entry name" value="von Willebrand factor, type A domain"/>
    <property type="match status" value="1"/>
</dbReference>
<reference evidence="5" key="1">
    <citation type="submission" date="2021-01" db="EMBL/GenBank/DDBJ databases">
        <authorList>
            <person name="Corre E."/>
            <person name="Pelletier E."/>
            <person name="Niang G."/>
            <person name="Scheremetjew M."/>
            <person name="Finn R."/>
            <person name="Kale V."/>
            <person name="Holt S."/>
            <person name="Cochrane G."/>
            <person name="Meng A."/>
            <person name="Brown T."/>
            <person name="Cohen L."/>
        </authorList>
    </citation>
    <scope>NUCLEOTIDE SEQUENCE</scope>
    <source>
        <strain evidence="5">Isolate 1302-5</strain>
    </source>
</reference>
<sequence length="601" mass="63626">MKLQLSIYARKLSNVAGAFKGTSDPFAVVTKIVEEGGGQPEVLGKTEVIKNTLNPDWTKTFVFDCELGTPVKFAVQVFDEVRKGDNKSMGSAVFDVGSLLGAKGNTKAKKLKKSGTIFARVEKYRGEGTLRLGMKGVKLKNMEGFMKKSDPFYELNRKVDGPSGTMWDAVFRSKHVSNNLSPVWGDSTIDLGVLCNGDQSQHILVRVFDHESDGKHVLMGEFETNVKGLVGARNGSAFAIMRKGKESGKIFVTKAEVMGVERLTEQVAAVSVSGAGTTPSAPGAFVPGAAPGVAAATAATGAFVPLAMPQPVSSGQPTFFDYTSGGCQINLSIAIDFTGSNGDPRQPGTLHYMHPDGSLNDYEKAIDAIGGILSKYDSDKKYAVYGFGAKYAGVVRHCFQVGPSSEVDGIDGVIQAYRGVFRTGLIMSGPTVFAEVIQTAAARAASAQEAANQNGEQAYSVLLILTDGAVTDVHSTAAQINQVSDAPLSIVIVGVGNADFSSMQFLDDSHPPGSRDIAQFVQFNTHSRNPQALTSATLNEIPDQLTGFFTSKGISPLPPQRMSEAEISVGVEEEIDLSLNFGSDGEIAVASGGYCAPSARW</sequence>
<dbReference type="SMART" id="SM00327">
    <property type="entry name" value="VWA"/>
    <property type="match status" value="1"/>
</dbReference>
<evidence type="ECO:0000256" key="2">
    <source>
        <dbReference type="ARBA" id="ARBA00022737"/>
    </source>
</evidence>
<protein>
    <recommendedName>
        <fullName evidence="6">C2 domain-containing protein</fullName>
    </recommendedName>
</protein>
<dbReference type="Pfam" id="PF00168">
    <property type="entry name" value="C2"/>
    <property type="match status" value="2"/>
</dbReference>
<dbReference type="GO" id="GO:0005544">
    <property type="term" value="F:calcium-dependent phospholipid binding"/>
    <property type="evidence" value="ECO:0007669"/>
    <property type="project" value="InterPro"/>
</dbReference>
<dbReference type="GO" id="GO:0071277">
    <property type="term" value="P:cellular response to calcium ion"/>
    <property type="evidence" value="ECO:0007669"/>
    <property type="project" value="TreeGrafter"/>
</dbReference>
<dbReference type="Pfam" id="PF07002">
    <property type="entry name" value="Copine"/>
    <property type="match status" value="1"/>
</dbReference>
<proteinExistence type="inferred from homology"/>
<dbReference type="CDD" id="cd04047">
    <property type="entry name" value="C2B_Copine"/>
    <property type="match status" value="1"/>
</dbReference>
<accession>A0A7S4IXV7</accession>
<gene>
    <name evidence="5" type="ORF">OAUR00152_LOCUS16897</name>
</gene>
<dbReference type="GO" id="GO:0005886">
    <property type="term" value="C:plasma membrane"/>
    <property type="evidence" value="ECO:0007669"/>
    <property type="project" value="TreeGrafter"/>
</dbReference>
<dbReference type="PANTHER" id="PTHR10857:SF106">
    <property type="entry name" value="C2 DOMAIN-CONTAINING PROTEIN"/>
    <property type="match status" value="1"/>
</dbReference>
<dbReference type="InterPro" id="IPR045052">
    <property type="entry name" value="Copine"/>
</dbReference>
<dbReference type="SUPFAM" id="SSF53300">
    <property type="entry name" value="vWA-like"/>
    <property type="match status" value="1"/>
</dbReference>
<evidence type="ECO:0000259" key="4">
    <source>
        <dbReference type="PROSITE" id="PS50234"/>
    </source>
</evidence>
<dbReference type="EMBL" id="HBKQ01024730">
    <property type="protein sequence ID" value="CAE2242784.1"/>
    <property type="molecule type" value="Transcribed_RNA"/>
</dbReference>
<dbReference type="InterPro" id="IPR000008">
    <property type="entry name" value="C2_dom"/>
</dbReference>
<feature type="domain" description="VWFA" evidence="4">
    <location>
        <begin position="330"/>
        <end position="545"/>
    </location>
</feature>